<evidence type="ECO:0000256" key="2">
    <source>
        <dbReference type="ARBA" id="ARBA00022630"/>
    </source>
</evidence>
<accession>A0A1G8CEE2</accession>
<evidence type="ECO:0000313" key="8">
    <source>
        <dbReference type="Proteomes" id="UP000199017"/>
    </source>
</evidence>
<dbReference type="PANTHER" id="PTHR43425">
    <property type="entry name" value="OXYGEN-INSENSITIVE NADPH NITROREDUCTASE"/>
    <property type="match status" value="1"/>
</dbReference>
<name>A0A1G8CEE2_9BACI</name>
<organism evidence="7 8">
    <name type="scientific">Alteribacillus bidgolensis</name>
    <dbReference type="NCBI Taxonomy" id="930129"/>
    <lineage>
        <taxon>Bacteria</taxon>
        <taxon>Bacillati</taxon>
        <taxon>Bacillota</taxon>
        <taxon>Bacilli</taxon>
        <taxon>Bacillales</taxon>
        <taxon>Bacillaceae</taxon>
        <taxon>Alteribacillus</taxon>
    </lineage>
</organism>
<protein>
    <submittedName>
        <fullName evidence="7">FMN reductase (NADPH)</fullName>
    </submittedName>
</protein>
<dbReference type="Gene3D" id="3.40.109.10">
    <property type="entry name" value="NADH Oxidase"/>
    <property type="match status" value="1"/>
</dbReference>
<dbReference type="PANTHER" id="PTHR43425:SF3">
    <property type="entry name" value="NADPH-DEPENDENT OXIDOREDUCTASE"/>
    <property type="match status" value="1"/>
</dbReference>
<dbReference type="InterPro" id="IPR029479">
    <property type="entry name" value="Nitroreductase"/>
</dbReference>
<evidence type="ECO:0000256" key="4">
    <source>
        <dbReference type="ARBA" id="ARBA00023002"/>
    </source>
</evidence>
<dbReference type="STRING" id="930129.SAMN05216352_101284"/>
<keyword evidence="3 5" id="KW-0288">FMN</keyword>
<dbReference type="SUPFAM" id="SSF55469">
    <property type="entry name" value="FMN-dependent nitroreductase-like"/>
    <property type="match status" value="1"/>
</dbReference>
<evidence type="ECO:0000313" key="7">
    <source>
        <dbReference type="EMBL" id="SDH43583.1"/>
    </source>
</evidence>
<gene>
    <name evidence="7" type="ORF">SAMN05216352_101284</name>
</gene>
<feature type="domain" description="Nitroreductase" evidence="6">
    <location>
        <begin position="8"/>
        <end position="165"/>
    </location>
</feature>
<evidence type="ECO:0000256" key="1">
    <source>
        <dbReference type="ARBA" id="ARBA00008366"/>
    </source>
</evidence>
<keyword evidence="4 5" id="KW-0560">Oxidoreductase</keyword>
<evidence type="ECO:0000256" key="5">
    <source>
        <dbReference type="PIRNR" id="PIRNR005426"/>
    </source>
</evidence>
<dbReference type="Pfam" id="PF00881">
    <property type="entry name" value="Nitroreductase"/>
    <property type="match status" value="1"/>
</dbReference>
<sequence>MNNTIETILKHRSVRAFTEVEIPQSDVDQIIEAAQAASTSSFLQAYSIIGITDPEKKRTLSILAGNQSYVKENGYFLVFCADLYRHEQAAEQHGVDITQTTESTEAFMISLIDAALAAQNAAVTAESMGLGICYIGGIRNNLKQVCELLQTPNKVVPLFGMAIGYPKQIEEQKPRIPKEIIFHENQYMQDNDILNENLQQYDQIISDYYKQRTNAKKNMTWTKQITNTLEHSKRLYLNDFIKQCGFLR</sequence>
<keyword evidence="8" id="KW-1185">Reference proteome</keyword>
<comment type="similarity">
    <text evidence="1 5">Belongs to the flavin oxidoreductase frp family.</text>
</comment>
<dbReference type="AlphaFoldDB" id="A0A1G8CEE2"/>
<dbReference type="Proteomes" id="UP000199017">
    <property type="component" value="Unassembled WGS sequence"/>
</dbReference>
<dbReference type="InterPro" id="IPR000415">
    <property type="entry name" value="Nitroreductase-like"/>
</dbReference>
<dbReference type="OrthoDB" id="9775805at2"/>
<evidence type="ECO:0000259" key="6">
    <source>
        <dbReference type="Pfam" id="PF00881"/>
    </source>
</evidence>
<dbReference type="CDD" id="cd02146">
    <property type="entry name" value="NfsA-like"/>
    <property type="match status" value="1"/>
</dbReference>
<dbReference type="GO" id="GO:0016491">
    <property type="term" value="F:oxidoreductase activity"/>
    <property type="evidence" value="ECO:0007669"/>
    <property type="project" value="UniProtKB-UniRule"/>
</dbReference>
<keyword evidence="5" id="KW-0521">NADP</keyword>
<keyword evidence="2 5" id="KW-0285">Flavoprotein</keyword>
<dbReference type="InterPro" id="IPR016446">
    <property type="entry name" value="Flavin_OxRdtase_Frp"/>
</dbReference>
<dbReference type="PIRSF" id="PIRSF005426">
    <property type="entry name" value="Frp"/>
    <property type="match status" value="1"/>
</dbReference>
<reference evidence="7 8" key="1">
    <citation type="submission" date="2016-10" db="EMBL/GenBank/DDBJ databases">
        <authorList>
            <person name="de Groot N.N."/>
        </authorList>
    </citation>
    <scope>NUCLEOTIDE SEQUENCE [LARGE SCALE GENOMIC DNA]</scope>
    <source>
        <strain evidence="8">P4B,CCM 7963,CECT 7998,DSM 25260,IBRC-M 10614,KCTC 13821</strain>
    </source>
</reference>
<dbReference type="NCBIfam" id="NF008033">
    <property type="entry name" value="PRK10765.1"/>
    <property type="match status" value="1"/>
</dbReference>
<dbReference type="EMBL" id="FNDU01000001">
    <property type="protein sequence ID" value="SDH43583.1"/>
    <property type="molecule type" value="Genomic_DNA"/>
</dbReference>
<dbReference type="RefSeq" id="WP_091579851.1">
    <property type="nucleotide sequence ID" value="NZ_FNDU01000001.1"/>
</dbReference>
<proteinExistence type="inferred from homology"/>
<evidence type="ECO:0000256" key="3">
    <source>
        <dbReference type="ARBA" id="ARBA00022643"/>
    </source>
</evidence>